<dbReference type="PANTHER" id="PTHR10534">
    <property type="entry name" value="PYRIDOXAL KINASE"/>
    <property type="match status" value="1"/>
</dbReference>
<dbReference type="InterPro" id="IPR013749">
    <property type="entry name" value="PM/HMP-P_kinase-1"/>
</dbReference>
<dbReference type="AlphaFoldDB" id="A0A923LWG8"/>
<evidence type="ECO:0000256" key="1">
    <source>
        <dbReference type="ARBA" id="ARBA00012104"/>
    </source>
</evidence>
<dbReference type="EMBL" id="JACOPL010000005">
    <property type="protein sequence ID" value="MBC5725182.1"/>
    <property type="molecule type" value="Genomic_DNA"/>
</dbReference>
<evidence type="ECO:0000256" key="4">
    <source>
        <dbReference type="ARBA" id="ARBA00022777"/>
    </source>
</evidence>
<evidence type="ECO:0000256" key="3">
    <source>
        <dbReference type="ARBA" id="ARBA00022741"/>
    </source>
</evidence>
<keyword evidence="4 7" id="KW-0418">Kinase</keyword>
<dbReference type="RefSeq" id="WP_107631916.1">
    <property type="nucleotide sequence ID" value="NZ_JACOPL010000005.1"/>
</dbReference>
<dbReference type="InterPro" id="IPR004625">
    <property type="entry name" value="PyrdxlKinase"/>
</dbReference>
<dbReference type="GO" id="GO:0005524">
    <property type="term" value="F:ATP binding"/>
    <property type="evidence" value="ECO:0007669"/>
    <property type="project" value="UniProtKB-KW"/>
</dbReference>
<evidence type="ECO:0000256" key="2">
    <source>
        <dbReference type="ARBA" id="ARBA00022679"/>
    </source>
</evidence>
<dbReference type="GO" id="GO:0008478">
    <property type="term" value="F:pyridoxal kinase activity"/>
    <property type="evidence" value="ECO:0007669"/>
    <property type="project" value="UniProtKB-EC"/>
</dbReference>
<dbReference type="PANTHER" id="PTHR10534:SF2">
    <property type="entry name" value="PYRIDOXAL KINASE"/>
    <property type="match status" value="1"/>
</dbReference>
<name>A0A923LWG8_9FIRM</name>
<evidence type="ECO:0000256" key="5">
    <source>
        <dbReference type="ARBA" id="ARBA00022840"/>
    </source>
</evidence>
<dbReference type="Pfam" id="PF08543">
    <property type="entry name" value="Phos_pyr_kin"/>
    <property type="match status" value="1"/>
</dbReference>
<reference evidence="7" key="1">
    <citation type="submission" date="2020-08" db="EMBL/GenBank/DDBJ databases">
        <title>Genome public.</title>
        <authorList>
            <person name="Liu C."/>
            <person name="Sun Q."/>
        </authorList>
    </citation>
    <scope>NUCLEOTIDE SEQUENCE</scope>
    <source>
        <strain evidence="7">NSJ-28</strain>
    </source>
</reference>
<protein>
    <recommendedName>
        <fullName evidence="1">pyridoxal kinase</fullName>
        <ecNumber evidence="1">2.7.1.35</ecNumber>
    </recommendedName>
</protein>
<dbReference type="EC" id="2.7.1.35" evidence="1"/>
<keyword evidence="2 7" id="KW-0808">Transferase</keyword>
<dbReference type="Gene3D" id="3.40.1190.20">
    <property type="match status" value="1"/>
</dbReference>
<organism evidence="7 8">
    <name type="scientific">Agathobaculum faecis</name>
    <dbReference type="NCBI Taxonomy" id="2763013"/>
    <lineage>
        <taxon>Bacteria</taxon>
        <taxon>Bacillati</taxon>
        <taxon>Bacillota</taxon>
        <taxon>Clostridia</taxon>
        <taxon>Eubacteriales</taxon>
        <taxon>Butyricicoccaceae</taxon>
        <taxon>Agathobaculum</taxon>
    </lineage>
</organism>
<dbReference type="NCBIfam" id="NF005491">
    <property type="entry name" value="PRK07105.1"/>
    <property type="match status" value="1"/>
</dbReference>
<proteinExistence type="predicted"/>
<evidence type="ECO:0000313" key="7">
    <source>
        <dbReference type="EMBL" id="MBC5725182.1"/>
    </source>
</evidence>
<keyword evidence="5" id="KW-0067">ATP-binding</keyword>
<evidence type="ECO:0000313" key="8">
    <source>
        <dbReference type="Proteomes" id="UP000606499"/>
    </source>
</evidence>
<dbReference type="GO" id="GO:0005829">
    <property type="term" value="C:cytosol"/>
    <property type="evidence" value="ECO:0007669"/>
    <property type="project" value="TreeGrafter"/>
</dbReference>
<keyword evidence="3" id="KW-0547">Nucleotide-binding</keyword>
<dbReference type="SUPFAM" id="SSF53613">
    <property type="entry name" value="Ribokinase-like"/>
    <property type="match status" value="1"/>
</dbReference>
<dbReference type="GO" id="GO:0009443">
    <property type="term" value="P:pyridoxal 5'-phosphate salvage"/>
    <property type="evidence" value="ECO:0007669"/>
    <property type="project" value="InterPro"/>
</dbReference>
<feature type="domain" description="Pyridoxamine kinase/Phosphomethylpyrimidine kinase" evidence="6">
    <location>
        <begin position="70"/>
        <end position="252"/>
    </location>
</feature>
<dbReference type="Proteomes" id="UP000606499">
    <property type="component" value="Unassembled WGS sequence"/>
</dbReference>
<comment type="caution">
    <text evidence="7">The sequence shown here is derived from an EMBL/GenBank/DDBJ whole genome shotgun (WGS) entry which is preliminary data.</text>
</comment>
<keyword evidence="8" id="KW-1185">Reference proteome</keyword>
<evidence type="ECO:0000259" key="6">
    <source>
        <dbReference type="Pfam" id="PF08543"/>
    </source>
</evidence>
<dbReference type="InterPro" id="IPR029056">
    <property type="entry name" value="Ribokinase-like"/>
</dbReference>
<accession>A0A923LWG8</accession>
<gene>
    <name evidence="7" type="ORF">H8S45_06880</name>
</gene>
<sequence>MQKKVLALHDLSGFGRSSLVPIIAVLSAAGHQCVPLPTAVFSTHTAIPNWVTTDLTGAIQGTIEQYDALGLRFEAVYAGFLGSADQIDRVREAARRLKAVDGITLIDPVMGDNGRIYDTYTPEMCTRMRELCAIADIITPNTTEAAILLDRDPSGKPRGAEEAWEWMRALRARYGAQVVLTGLDFAERRIGSGCLTAEGGALSLHRRVDRYYPGTGDLFASVMLGSLLNGEKLAAACDRAGEYVKDCIAYTAAQQTNPMHGVQFEKLLYHLVGGCDEAQGRTEGDH</sequence>
<dbReference type="CDD" id="cd01173">
    <property type="entry name" value="pyridoxal_pyridoxamine_kinase"/>
    <property type="match status" value="1"/>
</dbReference>